<comment type="caution">
    <text evidence="13">The sequence shown here is derived from an EMBL/GenBank/DDBJ whole genome shotgun (WGS) entry which is preliminary data.</text>
</comment>
<accession>A0A9X3XJU3</accession>
<evidence type="ECO:0000256" key="3">
    <source>
        <dbReference type="ARBA" id="ARBA00022898"/>
    </source>
</evidence>
<evidence type="ECO:0000256" key="11">
    <source>
        <dbReference type="PIRSR" id="PIRSR005639-1"/>
    </source>
</evidence>
<dbReference type="CDD" id="cd01749">
    <property type="entry name" value="GATase1_PB"/>
    <property type="match status" value="1"/>
</dbReference>
<keyword evidence="2 10" id="KW-0378">Hydrolase</keyword>
<evidence type="ECO:0000256" key="9">
    <source>
        <dbReference type="ARBA" id="ARBA00064749"/>
    </source>
</evidence>
<dbReference type="Gene3D" id="3.40.50.880">
    <property type="match status" value="1"/>
</dbReference>
<sequence>MQKEVGSLIIGVLALQGGVNEHVHHIESIGCKSILVKNALDLSLIDGLIIPGGESTTISKLLKLTNLDSEIIQKAKQGLPIWGTCAGMILLSKEIENDENGHLSLINIRVKRNAYGRQIDSFVAKDIINSIDSSEEFPMVFIRAPYVSKILSSQVEILASIDNNIVAVREGNILATSFHPELTSDLRFHKYFIDICIKNKFN</sequence>
<feature type="active site" description="Nucleophile" evidence="10 11">
    <location>
        <position position="85"/>
    </location>
</feature>
<comment type="catalytic activity">
    <reaction evidence="6 10">
        <text>aldehydo-D-ribose 5-phosphate + D-glyceraldehyde 3-phosphate + L-glutamine = pyridoxal 5'-phosphate + L-glutamate + phosphate + 3 H2O + H(+)</text>
        <dbReference type="Rhea" id="RHEA:31507"/>
        <dbReference type="ChEBI" id="CHEBI:15377"/>
        <dbReference type="ChEBI" id="CHEBI:15378"/>
        <dbReference type="ChEBI" id="CHEBI:29985"/>
        <dbReference type="ChEBI" id="CHEBI:43474"/>
        <dbReference type="ChEBI" id="CHEBI:58273"/>
        <dbReference type="ChEBI" id="CHEBI:58359"/>
        <dbReference type="ChEBI" id="CHEBI:59776"/>
        <dbReference type="ChEBI" id="CHEBI:597326"/>
        <dbReference type="EC" id="4.3.3.6"/>
    </reaction>
</comment>
<comment type="function">
    <text evidence="8 10">Catalyzes the hydrolysis of glutamine to glutamate and ammonia as part of the biosynthesis of pyridoxal 5'-phosphate. The resulting ammonia molecule is channeled to the active site of PdxS.</text>
</comment>
<dbReference type="GO" id="GO:0004359">
    <property type="term" value="F:glutaminase activity"/>
    <property type="evidence" value="ECO:0007669"/>
    <property type="project" value="UniProtKB-UniRule"/>
</dbReference>
<dbReference type="PROSITE" id="PS51130">
    <property type="entry name" value="PDXT_SNO_2"/>
    <property type="match status" value="1"/>
</dbReference>
<evidence type="ECO:0000256" key="1">
    <source>
        <dbReference type="ARBA" id="ARBA00008345"/>
    </source>
</evidence>
<reference evidence="13" key="1">
    <citation type="submission" date="2022-05" db="EMBL/GenBank/DDBJ databases">
        <title>Draft genome sequence of Clostridium tertium strain CP3 isolated from Peru.</title>
        <authorList>
            <person name="Hurtado R."/>
            <person name="Lima L."/>
            <person name="Sousa T."/>
            <person name="Jaiswal A.K."/>
            <person name="Tiwari S."/>
            <person name="Maturrano L."/>
            <person name="Brenig B."/>
            <person name="Azevedo V."/>
        </authorList>
    </citation>
    <scope>NUCLEOTIDE SEQUENCE</scope>
    <source>
        <strain evidence="13">CP3</strain>
    </source>
</reference>
<dbReference type="EMBL" id="JAMRYU010000008">
    <property type="protein sequence ID" value="MDC4240238.1"/>
    <property type="molecule type" value="Genomic_DNA"/>
</dbReference>
<keyword evidence="4 10" id="KW-0315">Glutamine amidotransferase</keyword>
<dbReference type="FunFam" id="3.40.50.880:FF:000010">
    <property type="entry name" value="uncharacterized protein LOC100176842 isoform X2"/>
    <property type="match status" value="1"/>
</dbReference>
<keyword evidence="3 10" id="KW-0663">Pyridoxal phosphate</keyword>
<protein>
    <recommendedName>
        <fullName evidence="10">Pyridoxal 5'-phosphate synthase subunit PdxT</fullName>
        <ecNumber evidence="10">4.3.3.6</ecNumber>
    </recommendedName>
    <alternativeName>
        <fullName evidence="10">Pdx2</fullName>
    </alternativeName>
    <alternativeName>
        <fullName evidence="10">Pyridoxal 5'-phosphate synthase glutaminase subunit</fullName>
        <ecNumber evidence="10">3.5.1.2</ecNumber>
    </alternativeName>
</protein>
<dbReference type="NCBIfam" id="TIGR03800">
    <property type="entry name" value="PLP_synth_Pdx2"/>
    <property type="match status" value="1"/>
</dbReference>
<keyword evidence="5 10" id="KW-0456">Lyase</keyword>
<dbReference type="GO" id="GO:0008614">
    <property type="term" value="P:pyridoxine metabolic process"/>
    <property type="evidence" value="ECO:0007669"/>
    <property type="project" value="TreeGrafter"/>
</dbReference>
<dbReference type="HAMAP" id="MF_01615">
    <property type="entry name" value="PdxT"/>
    <property type="match status" value="1"/>
</dbReference>
<feature type="binding site" evidence="10 12">
    <location>
        <begin position="142"/>
        <end position="143"/>
    </location>
    <ligand>
        <name>L-glutamine</name>
        <dbReference type="ChEBI" id="CHEBI:58359"/>
    </ligand>
</feature>
<gene>
    <name evidence="10 13" type="primary">pdxT</name>
    <name evidence="13" type="ORF">NE398_08670</name>
</gene>
<comment type="catalytic activity">
    <reaction evidence="7 10">
        <text>L-glutamine + H2O = L-glutamate + NH4(+)</text>
        <dbReference type="Rhea" id="RHEA:15889"/>
        <dbReference type="ChEBI" id="CHEBI:15377"/>
        <dbReference type="ChEBI" id="CHEBI:28938"/>
        <dbReference type="ChEBI" id="CHEBI:29985"/>
        <dbReference type="ChEBI" id="CHEBI:58359"/>
        <dbReference type="EC" id="3.5.1.2"/>
    </reaction>
</comment>
<evidence type="ECO:0000313" key="13">
    <source>
        <dbReference type="EMBL" id="MDC4240238.1"/>
    </source>
</evidence>
<dbReference type="GO" id="GO:1903600">
    <property type="term" value="C:glutaminase complex"/>
    <property type="evidence" value="ECO:0007669"/>
    <property type="project" value="TreeGrafter"/>
</dbReference>
<dbReference type="InterPro" id="IPR029062">
    <property type="entry name" value="Class_I_gatase-like"/>
</dbReference>
<dbReference type="PIRSF" id="PIRSF005639">
    <property type="entry name" value="Glut_amidoT_SNO"/>
    <property type="match status" value="1"/>
</dbReference>
<evidence type="ECO:0000256" key="7">
    <source>
        <dbReference type="ARBA" id="ARBA00049534"/>
    </source>
</evidence>
<dbReference type="Pfam" id="PF01174">
    <property type="entry name" value="SNO"/>
    <property type="match status" value="1"/>
</dbReference>
<dbReference type="PANTHER" id="PTHR31559:SF0">
    <property type="entry name" value="PYRIDOXAL 5'-PHOSPHATE SYNTHASE SUBUNIT SNO1-RELATED"/>
    <property type="match status" value="1"/>
</dbReference>
<dbReference type="PROSITE" id="PS01236">
    <property type="entry name" value="PDXT_SNO_1"/>
    <property type="match status" value="1"/>
</dbReference>
<dbReference type="EC" id="4.3.3.6" evidence="10"/>
<comment type="pathway">
    <text evidence="10">Cofactor biosynthesis; pyridoxal 5'-phosphate biosynthesis.</text>
</comment>
<evidence type="ECO:0000256" key="2">
    <source>
        <dbReference type="ARBA" id="ARBA00022801"/>
    </source>
</evidence>
<comment type="similarity">
    <text evidence="1 10">Belongs to the glutaminase PdxT/SNO family.</text>
</comment>
<dbReference type="InterPro" id="IPR021196">
    <property type="entry name" value="PdxT/SNO_CS"/>
</dbReference>
<keyword evidence="14" id="KW-1185">Reference proteome</keyword>
<evidence type="ECO:0000256" key="4">
    <source>
        <dbReference type="ARBA" id="ARBA00022962"/>
    </source>
</evidence>
<evidence type="ECO:0000256" key="10">
    <source>
        <dbReference type="HAMAP-Rule" id="MF_01615"/>
    </source>
</evidence>
<feature type="active site" description="Charge relay system" evidence="10 11">
    <location>
        <position position="181"/>
    </location>
</feature>
<dbReference type="PANTHER" id="PTHR31559">
    <property type="entry name" value="PYRIDOXAL 5'-PHOSPHATE SYNTHASE SUBUNIT SNO"/>
    <property type="match status" value="1"/>
</dbReference>
<dbReference type="InterPro" id="IPR002161">
    <property type="entry name" value="PdxT/SNO"/>
</dbReference>
<organism evidence="13 14">
    <name type="scientific">Clostridium tertium</name>
    <dbReference type="NCBI Taxonomy" id="1559"/>
    <lineage>
        <taxon>Bacteria</taxon>
        <taxon>Bacillati</taxon>
        <taxon>Bacillota</taxon>
        <taxon>Clostridia</taxon>
        <taxon>Eubacteriales</taxon>
        <taxon>Clostridiaceae</taxon>
        <taxon>Clostridium</taxon>
    </lineage>
</organism>
<dbReference type="EC" id="3.5.1.2" evidence="10"/>
<dbReference type="GO" id="GO:0005829">
    <property type="term" value="C:cytosol"/>
    <property type="evidence" value="ECO:0007669"/>
    <property type="project" value="TreeGrafter"/>
</dbReference>
<dbReference type="SUPFAM" id="SSF52317">
    <property type="entry name" value="Class I glutamine amidotransferase-like"/>
    <property type="match status" value="1"/>
</dbReference>
<dbReference type="AlphaFoldDB" id="A0A9X3XJU3"/>
<evidence type="ECO:0000256" key="8">
    <source>
        <dbReference type="ARBA" id="ARBA00054599"/>
    </source>
</evidence>
<feature type="active site" description="Charge relay system" evidence="10 11">
    <location>
        <position position="179"/>
    </location>
</feature>
<feature type="binding site" evidence="10 12">
    <location>
        <position position="112"/>
    </location>
    <ligand>
        <name>L-glutamine</name>
        <dbReference type="ChEBI" id="CHEBI:58359"/>
    </ligand>
</feature>
<name>A0A9X3XJU3_9CLOT</name>
<dbReference type="GO" id="GO:0006543">
    <property type="term" value="P:L-glutamine catabolic process"/>
    <property type="evidence" value="ECO:0007669"/>
    <property type="project" value="UniProtKB-UniRule"/>
</dbReference>
<dbReference type="PROSITE" id="PS51273">
    <property type="entry name" value="GATASE_TYPE_1"/>
    <property type="match status" value="1"/>
</dbReference>
<evidence type="ECO:0000313" key="14">
    <source>
        <dbReference type="Proteomes" id="UP001141183"/>
    </source>
</evidence>
<comment type="subunit">
    <text evidence="9 10">In the presence of PdxS, forms a dodecamer of heterodimers. Only shows activity in the heterodimer.</text>
</comment>
<evidence type="ECO:0000256" key="5">
    <source>
        <dbReference type="ARBA" id="ARBA00023239"/>
    </source>
</evidence>
<dbReference type="GO" id="GO:0042823">
    <property type="term" value="P:pyridoxal phosphate biosynthetic process"/>
    <property type="evidence" value="ECO:0007669"/>
    <property type="project" value="UniProtKB-UniRule"/>
</dbReference>
<feature type="binding site" evidence="10 12">
    <location>
        <begin position="53"/>
        <end position="55"/>
    </location>
    <ligand>
        <name>L-glutamine</name>
        <dbReference type="ChEBI" id="CHEBI:58359"/>
    </ligand>
</feature>
<evidence type="ECO:0000256" key="12">
    <source>
        <dbReference type="PIRSR" id="PIRSR005639-2"/>
    </source>
</evidence>
<evidence type="ECO:0000256" key="6">
    <source>
        <dbReference type="ARBA" id="ARBA00047992"/>
    </source>
</evidence>
<dbReference type="RefSeq" id="WP_008678537.1">
    <property type="nucleotide sequence ID" value="NZ_CABKOG010000003.1"/>
</dbReference>
<dbReference type="Proteomes" id="UP001141183">
    <property type="component" value="Unassembled WGS sequence"/>
</dbReference>
<proteinExistence type="inferred from homology"/>
<dbReference type="GO" id="GO:0036381">
    <property type="term" value="F:pyridoxal 5'-phosphate synthase (glutamine hydrolysing) activity"/>
    <property type="evidence" value="ECO:0007669"/>
    <property type="project" value="UniProtKB-UniRule"/>
</dbReference>